<dbReference type="EMBL" id="AP028920">
    <property type="protein sequence ID" value="BET01187.1"/>
    <property type="molecule type" value="Genomic_DNA"/>
</dbReference>
<sequence>MHSTAPRTYRSSWSCETDVDTEYRPLLRKTSEDSKNNRRRVMSVCSEVERLTYSCMEEIASLQISEVDVRKIVDEVVKNLCSTENIHELNRLRYDSDTSSGYSCSHAGSTSSSIRKRLSICSSRVSICSNETLHQQNCCLHGQKFPVSPSLSPTNQKYQRRLLYDYQSFRDPSFINDKFPQFDCDSLDSSMSTDSLNDLSIISRDSLNSMSELDSLEYSPTVCSVDSLDSFCEFDSLSDGKDSGFFSCSLPVC</sequence>
<dbReference type="Proteomes" id="UP001307889">
    <property type="component" value="Chromosome 12"/>
</dbReference>
<reference evidence="1 2" key="1">
    <citation type="submission" date="2023-09" db="EMBL/GenBank/DDBJ databases">
        <title>Nesidiocoris tenuis whole genome shotgun sequence.</title>
        <authorList>
            <person name="Shibata T."/>
            <person name="Shimoda M."/>
            <person name="Kobayashi T."/>
            <person name="Uehara T."/>
        </authorList>
    </citation>
    <scope>NUCLEOTIDE SEQUENCE [LARGE SCALE GENOMIC DNA]</scope>
    <source>
        <strain evidence="1 2">Japan</strain>
    </source>
</reference>
<evidence type="ECO:0000313" key="1">
    <source>
        <dbReference type="EMBL" id="BET01187.1"/>
    </source>
</evidence>
<protein>
    <submittedName>
        <fullName evidence="1">Uncharacterized protein</fullName>
    </submittedName>
</protein>
<organism evidence="1 2">
    <name type="scientific">Nesidiocoris tenuis</name>
    <dbReference type="NCBI Taxonomy" id="355587"/>
    <lineage>
        <taxon>Eukaryota</taxon>
        <taxon>Metazoa</taxon>
        <taxon>Ecdysozoa</taxon>
        <taxon>Arthropoda</taxon>
        <taxon>Hexapoda</taxon>
        <taxon>Insecta</taxon>
        <taxon>Pterygota</taxon>
        <taxon>Neoptera</taxon>
        <taxon>Paraneoptera</taxon>
        <taxon>Hemiptera</taxon>
        <taxon>Heteroptera</taxon>
        <taxon>Panheteroptera</taxon>
        <taxon>Cimicomorpha</taxon>
        <taxon>Miridae</taxon>
        <taxon>Dicyphina</taxon>
        <taxon>Nesidiocoris</taxon>
    </lineage>
</organism>
<proteinExistence type="predicted"/>
<gene>
    <name evidence="1" type="ORF">NTJ_14004</name>
</gene>
<keyword evidence="2" id="KW-1185">Reference proteome</keyword>
<evidence type="ECO:0000313" key="2">
    <source>
        <dbReference type="Proteomes" id="UP001307889"/>
    </source>
</evidence>
<accession>A0ABN7B9X5</accession>
<name>A0ABN7B9X5_9HEMI</name>